<evidence type="ECO:0000256" key="4">
    <source>
        <dbReference type="ARBA" id="ARBA00022692"/>
    </source>
</evidence>
<proteinExistence type="inferred from homology"/>
<keyword evidence="5 7" id="KW-1133">Transmembrane helix</keyword>
<evidence type="ECO:0000256" key="2">
    <source>
        <dbReference type="ARBA" id="ARBA00022448"/>
    </source>
</evidence>
<dbReference type="PANTHER" id="PTHR43744:SF9">
    <property type="entry name" value="POLYGALACTURONAN_RHAMNOGALACTURONAN TRANSPORT SYSTEM PERMEASE PROTEIN YTCP"/>
    <property type="match status" value="1"/>
</dbReference>
<dbReference type="GO" id="GO:0005886">
    <property type="term" value="C:plasma membrane"/>
    <property type="evidence" value="ECO:0007669"/>
    <property type="project" value="UniProtKB-SubCell"/>
</dbReference>
<organism evidence="9 10">
    <name type="scientific">Paenibacillus soyae</name>
    <dbReference type="NCBI Taxonomy" id="2969249"/>
    <lineage>
        <taxon>Bacteria</taxon>
        <taxon>Bacillati</taxon>
        <taxon>Bacillota</taxon>
        <taxon>Bacilli</taxon>
        <taxon>Bacillales</taxon>
        <taxon>Paenibacillaceae</taxon>
        <taxon>Paenibacillus</taxon>
    </lineage>
</organism>
<feature type="domain" description="ABC transmembrane type-1" evidence="8">
    <location>
        <begin position="76"/>
        <end position="282"/>
    </location>
</feature>
<reference evidence="9" key="1">
    <citation type="submission" date="2022-08" db="EMBL/GenBank/DDBJ databases">
        <title>The genomic sequence of strain Paenibacillus sp. SCIV0701.</title>
        <authorList>
            <person name="Zhao H."/>
        </authorList>
    </citation>
    <scope>NUCLEOTIDE SEQUENCE</scope>
    <source>
        <strain evidence="9">SCIV0701</strain>
    </source>
</reference>
<keyword evidence="2 7" id="KW-0813">Transport</keyword>
<comment type="caution">
    <text evidence="9">The sequence shown here is derived from an EMBL/GenBank/DDBJ whole genome shotgun (WGS) entry which is preliminary data.</text>
</comment>
<feature type="transmembrane region" description="Helical" evidence="7">
    <location>
        <begin position="12"/>
        <end position="35"/>
    </location>
</feature>
<evidence type="ECO:0000313" key="10">
    <source>
        <dbReference type="Proteomes" id="UP001141950"/>
    </source>
</evidence>
<keyword evidence="3" id="KW-1003">Cell membrane</keyword>
<evidence type="ECO:0000256" key="5">
    <source>
        <dbReference type="ARBA" id="ARBA00022989"/>
    </source>
</evidence>
<evidence type="ECO:0000259" key="8">
    <source>
        <dbReference type="PROSITE" id="PS50928"/>
    </source>
</evidence>
<dbReference type="EMBL" id="JANIPJ010000022">
    <property type="protein sequence ID" value="MCR2807054.1"/>
    <property type="molecule type" value="Genomic_DNA"/>
</dbReference>
<evidence type="ECO:0000313" key="9">
    <source>
        <dbReference type="EMBL" id="MCR2807054.1"/>
    </source>
</evidence>
<dbReference type="Proteomes" id="UP001141950">
    <property type="component" value="Unassembled WGS sequence"/>
</dbReference>
<keyword evidence="6 7" id="KW-0472">Membrane</keyword>
<comment type="similarity">
    <text evidence="7">Belongs to the binding-protein-dependent transport system permease family.</text>
</comment>
<feature type="transmembrane region" description="Helical" evidence="7">
    <location>
        <begin position="263"/>
        <end position="282"/>
    </location>
</feature>
<dbReference type="CDD" id="cd06261">
    <property type="entry name" value="TM_PBP2"/>
    <property type="match status" value="1"/>
</dbReference>
<gene>
    <name evidence="9" type="ORF">NQZ67_24510</name>
</gene>
<evidence type="ECO:0000256" key="7">
    <source>
        <dbReference type="RuleBase" id="RU363032"/>
    </source>
</evidence>
<evidence type="ECO:0000256" key="3">
    <source>
        <dbReference type="ARBA" id="ARBA00022475"/>
    </source>
</evidence>
<dbReference type="InterPro" id="IPR000515">
    <property type="entry name" value="MetI-like"/>
</dbReference>
<keyword evidence="10" id="KW-1185">Reference proteome</keyword>
<comment type="subcellular location">
    <subcellularLocation>
        <location evidence="1 7">Cell membrane</location>
        <topology evidence="1 7">Multi-pass membrane protein</topology>
    </subcellularLocation>
</comment>
<evidence type="ECO:0000256" key="1">
    <source>
        <dbReference type="ARBA" id="ARBA00004651"/>
    </source>
</evidence>
<feature type="transmembrane region" description="Helical" evidence="7">
    <location>
        <begin position="185"/>
        <end position="210"/>
    </location>
</feature>
<feature type="transmembrane region" description="Helical" evidence="7">
    <location>
        <begin position="143"/>
        <end position="164"/>
    </location>
</feature>
<dbReference type="InterPro" id="IPR035906">
    <property type="entry name" value="MetI-like_sf"/>
</dbReference>
<evidence type="ECO:0000256" key="6">
    <source>
        <dbReference type="ARBA" id="ARBA00023136"/>
    </source>
</evidence>
<dbReference type="Gene3D" id="1.10.3720.10">
    <property type="entry name" value="MetI-like"/>
    <property type="match status" value="1"/>
</dbReference>
<name>A0A9X2MUF3_9BACL</name>
<dbReference type="AlphaFoldDB" id="A0A9X2MUF3"/>
<dbReference type="PROSITE" id="PS50928">
    <property type="entry name" value="ABC_TM1"/>
    <property type="match status" value="1"/>
</dbReference>
<keyword evidence="4 7" id="KW-0812">Transmembrane</keyword>
<sequence>MNTAAAKKPSAGQLIIVVAISLFSLSCLFPFIMVISGSLSTEKDIMDYGYTLIPKSVTFDSYRILLLGSNRIIDAYGISILVTAAGTALSVFVTSMGAYVMARRSFKYRNILSVYVIITMLFNGGLVPWYIICVHYLNLKDTLWALILPMLANAFNMFLIRNFMLSIPEDLHESAKMDGAGEFLIFYRLIAPLAVPVLATVGLFVALSYWNDWFLGLMFVDKQELQPLQLLLRTLVSNVEFLKSSSNAAAMQRISAQIPSESIKMALTVVTIGPIIFLYPFVQRFFVKGLMVGAVKG</sequence>
<dbReference type="PROSITE" id="PS51257">
    <property type="entry name" value="PROKAR_LIPOPROTEIN"/>
    <property type="match status" value="1"/>
</dbReference>
<dbReference type="Pfam" id="PF00528">
    <property type="entry name" value="BPD_transp_1"/>
    <property type="match status" value="1"/>
</dbReference>
<protein>
    <submittedName>
        <fullName evidence="9">Carbohydrate ABC transporter permease</fullName>
    </submittedName>
</protein>
<dbReference type="PANTHER" id="PTHR43744">
    <property type="entry name" value="ABC TRANSPORTER PERMEASE PROTEIN MG189-RELATED-RELATED"/>
    <property type="match status" value="1"/>
</dbReference>
<feature type="transmembrane region" description="Helical" evidence="7">
    <location>
        <begin position="112"/>
        <end position="137"/>
    </location>
</feature>
<dbReference type="GO" id="GO:0055085">
    <property type="term" value="P:transmembrane transport"/>
    <property type="evidence" value="ECO:0007669"/>
    <property type="project" value="InterPro"/>
</dbReference>
<dbReference type="SUPFAM" id="SSF161098">
    <property type="entry name" value="MetI-like"/>
    <property type="match status" value="1"/>
</dbReference>
<accession>A0A9X2MUF3</accession>
<dbReference type="RefSeq" id="WP_257451163.1">
    <property type="nucleotide sequence ID" value="NZ_JANIPJ010000022.1"/>
</dbReference>
<feature type="transmembrane region" description="Helical" evidence="7">
    <location>
        <begin position="75"/>
        <end position="100"/>
    </location>
</feature>